<evidence type="ECO:0000256" key="1">
    <source>
        <dbReference type="ARBA" id="ARBA00004141"/>
    </source>
</evidence>
<keyword evidence="2" id="KW-0813">Transport</keyword>
<feature type="transmembrane region" description="Helical" evidence="7">
    <location>
        <begin position="6"/>
        <end position="22"/>
    </location>
</feature>
<evidence type="ECO:0000313" key="9">
    <source>
        <dbReference type="Proteomes" id="UP000389128"/>
    </source>
</evidence>
<gene>
    <name evidence="8" type="ORF">ETQ85_15805</name>
</gene>
<feature type="transmembrane region" description="Helical" evidence="7">
    <location>
        <begin position="199"/>
        <end position="221"/>
    </location>
</feature>
<evidence type="ECO:0000256" key="5">
    <source>
        <dbReference type="ARBA" id="ARBA00022989"/>
    </source>
</evidence>
<feature type="transmembrane region" description="Helical" evidence="7">
    <location>
        <begin position="125"/>
        <end position="146"/>
    </location>
</feature>
<reference evidence="8 9" key="1">
    <citation type="submission" date="2019-01" db="EMBL/GenBank/DDBJ databases">
        <title>Zoogloea oleivorans genome sequencing and assembly.</title>
        <authorList>
            <person name="Tancsics A."/>
            <person name="Farkas M."/>
            <person name="Kriszt B."/>
            <person name="Maroti G."/>
            <person name="Horvath B."/>
        </authorList>
    </citation>
    <scope>NUCLEOTIDE SEQUENCE [LARGE SCALE GENOMIC DNA]</scope>
    <source>
        <strain evidence="8 9">Buc</strain>
    </source>
</reference>
<dbReference type="Proteomes" id="UP000389128">
    <property type="component" value="Unassembled WGS sequence"/>
</dbReference>
<dbReference type="GO" id="GO:0055085">
    <property type="term" value="P:transmembrane transport"/>
    <property type="evidence" value="ECO:0007669"/>
    <property type="project" value="InterPro"/>
</dbReference>
<evidence type="ECO:0000256" key="2">
    <source>
        <dbReference type="ARBA" id="ARBA00022448"/>
    </source>
</evidence>
<dbReference type="AlphaFoldDB" id="A0A6C2CL77"/>
<evidence type="ECO:0000256" key="4">
    <source>
        <dbReference type="ARBA" id="ARBA00022692"/>
    </source>
</evidence>
<evidence type="ECO:0000256" key="3">
    <source>
        <dbReference type="ARBA" id="ARBA00022475"/>
    </source>
</evidence>
<comment type="caution">
    <text evidence="8">The sequence shown here is derived from an EMBL/GenBank/DDBJ whole genome shotgun (WGS) entry which is preliminary data.</text>
</comment>
<feature type="transmembrane region" description="Helical" evidence="7">
    <location>
        <begin position="96"/>
        <end position="119"/>
    </location>
</feature>
<feature type="transmembrane region" description="Helical" evidence="7">
    <location>
        <begin position="65"/>
        <end position="84"/>
    </location>
</feature>
<keyword evidence="4 7" id="KW-0812">Transmembrane</keyword>
<keyword evidence="6 7" id="KW-0472">Membrane</keyword>
<dbReference type="PANTHER" id="PTHR36838">
    <property type="entry name" value="AUXIN EFFLUX CARRIER FAMILY PROTEIN"/>
    <property type="match status" value="1"/>
</dbReference>
<keyword evidence="9" id="KW-1185">Reference proteome</keyword>
<evidence type="ECO:0000313" key="8">
    <source>
        <dbReference type="EMBL" id="TYC54917.1"/>
    </source>
</evidence>
<name>A0A6C2CL77_9RHOO</name>
<feature type="transmembrane region" description="Helical" evidence="7">
    <location>
        <begin position="288"/>
        <end position="308"/>
    </location>
</feature>
<feature type="transmembrane region" description="Helical" evidence="7">
    <location>
        <begin position="167"/>
        <end position="187"/>
    </location>
</feature>
<feature type="transmembrane region" description="Helical" evidence="7">
    <location>
        <begin position="256"/>
        <end position="276"/>
    </location>
</feature>
<dbReference type="RefSeq" id="WP_148580049.1">
    <property type="nucleotide sequence ID" value="NZ_SDKK01000015.1"/>
</dbReference>
<feature type="transmembrane region" description="Helical" evidence="7">
    <location>
        <begin position="228"/>
        <end position="250"/>
    </location>
</feature>
<organism evidence="8 9">
    <name type="scientific">Zoogloea oleivorans</name>
    <dbReference type="NCBI Taxonomy" id="1552750"/>
    <lineage>
        <taxon>Bacteria</taxon>
        <taxon>Pseudomonadati</taxon>
        <taxon>Pseudomonadota</taxon>
        <taxon>Betaproteobacteria</taxon>
        <taxon>Rhodocyclales</taxon>
        <taxon>Zoogloeaceae</taxon>
        <taxon>Zoogloea</taxon>
    </lineage>
</organism>
<keyword evidence="5 7" id="KW-1133">Transmembrane helix</keyword>
<evidence type="ECO:0000256" key="7">
    <source>
        <dbReference type="SAM" id="Phobius"/>
    </source>
</evidence>
<dbReference type="GO" id="GO:0016020">
    <property type="term" value="C:membrane"/>
    <property type="evidence" value="ECO:0007669"/>
    <property type="project" value="UniProtKB-SubCell"/>
</dbReference>
<feature type="transmembrane region" description="Helical" evidence="7">
    <location>
        <begin position="34"/>
        <end position="53"/>
    </location>
</feature>
<dbReference type="Pfam" id="PF03547">
    <property type="entry name" value="Mem_trans"/>
    <property type="match status" value="1"/>
</dbReference>
<dbReference type="OrthoDB" id="3435874at2"/>
<proteinExistence type="predicted"/>
<dbReference type="PANTHER" id="PTHR36838:SF3">
    <property type="entry name" value="TRANSPORTER AUXIN EFFLUX CARRIER EC FAMILY"/>
    <property type="match status" value="1"/>
</dbReference>
<evidence type="ECO:0000256" key="6">
    <source>
        <dbReference type="ARBA" id="ARBA00023136"/>
    </source>
</evidence>
<dbReference type="InterPro" id="IPR004776">
    <property type="entry name" value="Mem_transp_PIN-like"/>
</dbReference>
<comment type="subcellular location">
    <subcellularLocation>
        <location evidence="1">Membrane</location>
        <topology evidence="1">Multi-pass membrane protein</topology>
    </subcellularLocation>
</comment>
<accession>A0A6C2CL77</accession>
<protein>
    <submittedName>
        <fullName evidence="8">AEC family transporter</fullName>
    </submittedName>
</protein>
<dbReference type="EMBL" id="SDKK01000015">
    <property type="protein sequence ID" value="TYC54917.1"/>
    <property type="molecule type" value="Genomic_DNA"/>
</dbReference>
<sequence>MLEILAITTPIFTLIGMGYLAVRLNIYPKAHLSALGAFVIRIALPVLVFKSISQRSFAEVMNFPYLGAYLFGSLLMLGVGLAWAKLVRGQDLEQASLIGMGMCSANSAYVGYPIAVQVIGPTASMALALSMIIENMLVLPLCLALGESGGARHEPFWRVFGRAILGLRKSSLVVAIFAAFLFSLFQLGLPAQVNKAVDMLAGASAPVALFFIGGSLVGLPLKDVLLDVGVVSFAKLVLHPLAVLGGLWLFGPVDPLLAAGAILLASAPMLSIYPIFGQRHGKEGFCAATLLVATVAAFVTIATVIWLLHASGMVAAVR</sequence>
<keyword evidence="3" id="KW-1003">Cell membrane</keyword>